<evidence type="ECO:0000313" key="1">
    <source>
        <dbReference type="EMBL" id="EGZ10509.1"/>
    </source>
</evidence>
<dbReference type="RefSeq" id="XP_009533254.1">
    <property type="nucleotide sequence ID" value="XM_009534959.1"/>
</dbReference>
<name>G5A0C0_PHYSP</name>
<sequence length="243" mass="26642">MSPLEQLDIKVLPLNTPLLLMTTEGVLLKDGPVFPLMELQQAQGGVVEIRRAGGPNVLTTTRFSDEYASATFAPFTTPNGLLNYNKNDGLVTIHSADDKTKWLVLNAYRHCVFGSADDALKFKMKLSPKGRLLLVEHSQSWLLFTPHTLASSLTPSALQKPKHSPDARRQMIMELALARDSSSEFGAALKLLYGSTLPANTANATDAMRVERLQQILELLCGNVPTQTNGDFLRMMYGTSAPL</sequence>
<dbReference type="KEGG" id="psoj:PHYSODRAFT_337320"/>
<gene>
    <name evidence="1" type="ORF">PHYSODRAFT_337320</name>
</gene>
<dbReference type="AlphaFoldDB" id="G5A0C0"/>
<dbReference type="SMR" id="G5A0C0"/>
<evidence type="ECO:0000313" key="2">
    <source>
        <dbReference type="Proteomes" id="UP000002640"/>
    </source>
</evidence>
<protein>
    <submittedName>
        <fullName evidence="1">Uncharacterized protein</fullName>
    </submittedName>
</protein>
<accession>G5A0C0</accession>
<dbReference type="EMBL" id="JH159158">
    <property type="protein sequence ID" value="EGZ10509.1"/>
    <property type="molecule type" value="Genomic_DNA"/>
</dbReference>
<keyword evidence="2" id="KW-1185">Reference proteome</keyword>
<dbReference type="GeneID" id="20647350"/>
<proteinExistence type="predicted"/>
<organism evidence="1 2">
    <name type="scientific">Phytophthora sojae (strain P6497)</name>
    <name type="common">Soybean stem and root rot agent</name>
    <name type="synonym">Phytophthora megasperma f. sp. glycines</name>
    <dbReference type="NCBI Taxonomy" id="1094619"/>
    <lineage>
        <taxon>Eukaryota</taxon>
        <taxon>Sar</taxon>
        <taxon>Stramenopiles</taxon>
        <taxon>Oomycota</taxon>
        <taxon>Peronosporomycetes</taxon>
        <taxon>Peronosporales</taxon>
        <taxon>Peronosporaceae</taxon>
        <taxon>Phytophthora</taxon>
    </lineage>
</organism>
<reference evidence="1 2" key="1">
    <citation type="journal article" date="2006" name="Science">
        <title>Phytophthora genome sequences uncover evolutionary origins and mechanisms of pathogenesis.</title>
        <authorList>
            <person name="Tyler B.M."/>
            <person name="Tripathy S."/>
            <person name="Zhang X."/>
            <person name="Dehal P."/>
            <person name="Jiang R.H."/>
            <person name="Aerts A."/>
            <person name="Arredondo F.D."/>
            <person name="Baxter L."/>
            <person name="Bensasson D."/>
            <person name="Beynon J.L."/>
            <person name="Chapman J."/>
            <person name="Damasceno C.M."/>
            <person name="Dorrance A.E."/>
            <person name="Dou D."/>
            <person name="Dickerman A.W."/>
            <person name="Dubchak I.L."/>
            <person name="Garbelotto M."/>
            <person name="Gijzen M."/>
            <person name="Gordon S.G."/>
            <person name="Govers F."/>
            <person name="Grunwald N.J."/>
            <person name="Huang W."/>
            <person name="Ivors K.L."/>
            <person name="Jones R.W."/>
            <person name="Kamoun S."/>
            <person name="Krampis K."/>
            <person name="Lamour K.H."/>
            <person name="Lee M.K."/>
            <person name="McDonald W.H."/>
            <person name="Medina M."/>
            <person name="Meijer H.J."/>
            <person name="Nordberg E.K."/>
            <person name="Maclean D.J."/>
            <person name="Ospina-Giraldo M.D."/>
            <person name="Morris P.F."/>
            <person name="Phuntumart V."/>
            <person name="Putnam N.H."/>
            <person name="Rash S."/>
            <person name="Rose J.K."/>
            <person name="Sakihama Y."/>
            <person name="Salamov A.A."/>
            <person name="Savidor A."/>
            <person name="Scheuring C.F."/>
            <person name="Smith B.M."/>
            <person name="Sobral B.W."/>
            <person name="Terry A."/>
            <person name="Torto-Alalibo T.A."/>
            <person name="Win J."/>
            <person name="Xu Z."/>
            <person name="Zhang H."/>
            <person name="Grigoriev I.V."/>
            <person name="Rokhsar D.S."/>
            <person name="Boore J.L."/>
        </authorList>
    </citation>
    <scope>NUCLEOTIDE SEQUENCE [LARGE SCALE GENOMIC DNA]</scope>
    <source>
        <strain evidence="1 2">P6497</strain>
    </source>
</reference>
<dbReference type="InParanoid" id="G5A0C0"/>
<dbReference type="Proteomes" id="UP000002640">
    <property type="component" value="Unassembled WGS sequence"/>
</dbReference>